<geneLocation type="plastid" evidence="2"/>
<name>A0A1C9CDH8_CERJP</name>
<accession>A0A1C9CDH8</accession>
<keyword evidence="1" id="KW-0472">Membrane</keyword>
<dbReference type="EMBL" id="KX284719">
    <property type="protein sequence ID" value="AOM66417.1"/>
    <property type="molecule type" value="Genomic_DNA"/>
</dbReference>
<organism evidence="2">
    <name type="scientific">Ceramothamnion japonicum</name>
    <name type="common">Red alga</name>
    <name type="synonym">Ceramium japonicum</name>
    <dbReference type="NCBI Taxonomy" id="218448"/>
    <lineage>
        <taxon>Eukaryota</taxon>
        <taxon>Rhodophyta</taxon>
        <taxon>Florideophyceae</taxon>
        <taxon>Rhodymeniophycidae</taxon>
        <taxon>Ceramiales</taxon>
        <taxon>Ceramiaceae</taxon>
        <taxon>Ceramothamnion</taxon>
    </lineage>
</organism>
<keyword evidence="2" id="KW-0934">Plastid</keyword>
<evidence type="ECO:0000313" key="2">
    <source>
        <dbReference type="EMBL" id="AOM66417.1"/>
    </source>
</evidence>
<reference evidence="2" key="1">
    <citation type="journal article" date="2016" name="BMC Biol.">
        <title>Parallel evolution of highly conserved plastid genome architecture in red seaweeds and seed plants.</title>
        <authorList>
            <person name="Lee J."/>
            <person name="Cho C.H."/>
            <person name="Park S.I."/>
            <person name="Choi J.W."/>
            <person name="Song H.S."/>
            <person name="West J.A."/>
            <person name="Bhattacharya D."/>
            <person name="Yoon H.S."/>
        </authorList>
    </citation>
    <scope>NUCLEOTIDE SEQUENCE</scope>
</reference>
<dbReference type="GeneID" id="29073521"/>
<keyword evidence="1" id="KW-0812">Transmembrane</keyword>
<proteinExistence type="predicted"/>
<keyword evidence="1" id="KW-1133">Transmembrane helix</keyword>
<evidence type="ECO:0008006" key="3">
    <source>
        <dbReference type="Google" id="ProtNLM"/>
    </source>
</evidence>
<feature type="transmembrane region" description="Helical" evidence="1">
    <location>
        <begin position="133"/>
        <end position="155"/>
    </location>
</feature>
<protein>
    <recommendedName>
        <fullName evidence="3">Transmembrane protein</fullName>
    </recommendedName>
</protein>
<evidence type="ECO:0000256" key="1">
    <source>
        <dbReference type="SAM" id="Phobius"/>
    </source>
</evidence>
<dbReference type="RefSeq" id="YP_009297074.1">
    <property type="nucleotide sequence ID" value="NC_031174.1"/>
</dbReference>
<dbReference type="AlphaFoldDB" id="A0A1C9CDH8"/>
<gene>
    <name evidence="2" type="primary">orf156</name>
    <name evidence="2" type="ORF">Ceram_141</name>
</gene>
<sequence>MLKHYFNYKYTQKIYYLLISLEVLNLYITEDYCQYFKKNKKIYSTGFHSLSTINIFYKYQEKYSYIQMIIMIYNLYKIINQKNFSELIQHILKTEKLLHQYIKKFYHLHSNDYTQYQSYTANKQLKIDDIALINLYIIYLINQKINIFYLTYYLLT</sequence>